<evidence type="ECO:0000256" key="2">
    <source>
        <dbReference type="ARBA" id="ARBA00022737"/>
    </source>
</evidence>
<evidence type="ECO:0000256" key="1">
    <source>
        <dbReference type="ARBA" id="ARBA00022729"/>
    </source>
</evidence>
<dbReference type="PANTHER" id="PTHR38934:SF6">
    <property type="entry name" value="CHROMOSOME UNDETERMINED SCAFFOLD_176, WHOLE GENOME SHOTGUN SEQUENCE"/>
    <property type="match status" value="1"/>
</dbReference>
<dbReference type="KEGG" id="ptm:GSPATT00026083001"/>
<protein>
    <recommendedName>
        <fullName evidence="7">TNFR-Cys domain-containing protein</fullName>
    </recommendedName>
</protein>
<keyword evidence="2" id="KW-0677">Repeat</keyword>
<feature type="transmembrane region" description="Helical" evidence="4">
    <location>
        <begin position="928"/>
        <end position="945"/>
    </location>
</feature>
<evidence type="ECO:0000256" key="3">
    <source>
        <dbReference type="ARBA" id="ARBA00023157"/>
    </source>
</evidence>
<dbReference type="RefSeq" id="XP_001461134.1">
    <property type="nucleotide sequence ID" value="XM_001461097.1"/>
</dbReference>
<dbReference type="EMBL" id="CT868673">
    <property type="protein sequence ID" value="CAK93759.1"/>
    <property type="molecule type" value="Genomic_DNA"/>
</dbReference>
<sequence length="1054" mass="123216">MIIFIALVQITFQNVIYNFDANLEEKDEWSSNLQFVSCSSYQFLGSCCEMSVISRLFLNLETHYVIKMEGYFLRQEVDDEFLFFLDGYQLEVILISDLEVNSDCGRMMLSNISIIHQHNRRTSLIQIIQPAGGIMKLQISILNCQEECIGCIWNYPINCEKWILHQYSFDQKQMTYSDGWNAVLNYHEVGCDGCQYLKFKDISYSTQIPSHQDILIRFYKRSLNSLILNYMYGEVWIAFGEYVVEIFLQNYPTEILNLNIKSEDITQESLIRDFEIYCTVPETHILDLNQGCQDQIGDRCLNCEDGWVLDEFKQSCSPICGDMIINGDEECDDGNLISYDGCFQCKHQCIDSCKTCILGICKQCLEGFVLNSNNDCDPQCGDGIVIPYSNEQCDIKEDEDQGGCQNCKYPSIPNCKQEFFSICLECEDGFFFLIDQCYPNCDKINFLEQIENCDCIQDGIIFHPRKCRLECEQGYEFIDYSCHSVCGDGLVQEQEECDDGNEQVGDGCLKCEIEKNWVCNSIMKNSPSQCILVKAPHLIINYLNMTQNKQYISIRFNEQVKVNTTKLLSNTISFKLINIDNQNWRSSFQIKQDVGSYVTFGEYVLEIEVLQLLDFRPTLQIELNQSVSNIINAELEDYTKFLTLDYPKYLNEQQMNYSQKLKNTNIYLIYALSAITALSLLFGTGDLFVEVLAILQYLQYLRYINLKYPQNLEIYFSINDLLSIEPLLNFIHFDFFFKFINIQTDQEYSEGKIKQNSNLIINLSSQIIQCAIFLLLFLISKWIKKVIYNWIFCTGYFECMSSLSKYMSPTIMTKFSQLFYDNCLNIIELEHYISFSGLQKALLLNGWDMIFKILLYTRNIQINNYLDISQIIIVIIILILYFVVILNNFGGRVPKQQPQKQRIFEILNFVRQFLFLLFLIYIQSSQLLQLGLLLLTNIFEINIIFNYRYIFNKQKYIVQMVIEISVLIFMLSSFFYIEEFNQYINEAQKILLGWFQAILLSSGIIIELLMVIYKSNIIIRQKCINKQSIKQQSITKNHVEEQTVWQNKKILIKF</sequence>
<evidence type="ECO:0000313" key="6">
    <source>
        <dbReference type="Proteomes" id="UP000000600"/>
    </source>
</evidence>
<dbReference type="SUPFAM" id="SSF57184">
    <property type="entry name" value="Growth factor receptor domain"/>
    <property type="match status" value="2"/>
</dbReference>
<dbReference type="HOGENOM" id="CLU_008168_0_0_1"/>
<feature type="transmembrane region" description="Helical" evidence="4">
    <location>
        <begin position="868"/>
        <end position="891"/>
    </location>
</feature>
<keyword evidence="4" id="KW-0812">Transmembrane</keyword>
<accession>A0EEM0</accession>
<dbReference type="STRING" id="5888.A0EEM0"/>
<feature type="transmembrane region" description="Helical" evidence="4">
    <location>
        <begin position="903"/>
        <end position="922"/>
    </location>
</feature>
<keyword evidence="4" id="KW-1133">Transmembrane helix</keyword>
<dbReference type="GeneID" id="5046919"/>
<keyword evidence="3" id="KW-1015">Disulfide bond</keyword>
<reference evidence="5 6" key="1">
    <citation type="journal article" date="2006" name="Nature">
        <title>Global trends of whole-genome duplications revealed by the ciliate Paramecium tetraurelia.</title>
        <authorList>
            <consortium name="Genoscope"/>
            <person name="Aury J.-M."/>
            <person name="Jaillon O."/>
            <person name="Duret L."/>
            <person name="Noel B."/>
            <person name="Jubin C."/>
            <person name="Porcel B.M."/>
            <person name="Segurens B."/>
            <person name="Daubin V."/>
            <person name="Anthouard V."/>
            <person name="Aiach N."/>
            <person name="Arnaiz O."/>
            <person name="Billaut A."/>
            <person name="Beisson J."/>
            <person name="Blanc I."/>
            <person name="Bouhouche K."/>
            <person name="Camara F."/>
            <person name="Duharcourt S."/>
            <person name="Guigo R."/>
            <person name="Gogendeau D."/>
            <person name="Katinka M."/>
            <person name="Keller A.-M."/>
            <person name="Kissmehl R."/>
            <person name="Klotz C."/>
            <person name="Koll F."/>
            <person name="Le Moue A."/>
            <person name="Lepere C."/>
            <person name="Malinsky S."/>
            <person name="Nowacki M."/>
            <person name="Nowak J.K."/>
            <person name="Plattner H."/>
            <person name="Poulain J."/>
            <person name="Ruiz F."/>
            <person name="Serrano V."/>
            <person name="Zagulski M."/>
            <person name="Dessen P."/>
            <person name="Betermier M."/>
            <person name="Weissenbach J."/>
            <person name="Scarpelli C."/>
            <person name="Schachter V."/>
            <person name="Sperling L."/>
            <person name="Meyer E."/>
            <person name="Cohen J."/>
            <person name="Wincker P."/>
        </authorList>
    </citation>
    <scope>NUCLEOTIDE SEQUENCE [LARGE SCALE GENOMIC DNA]</scope>
    <source>
        <strain evidence="5 6">Stock d4-2</strain>
    </source>
</reference>
<gene>
    <name evidence="5" type="ORF">GSPATT00026083001</name>
</gene>
<dbReference type="InterPro" id="IPR011936">
    <property type="entry name" value="Myxo_disulph_rpt"/>
</dbReference>
<evidence type="ECO:0000313" key="5">
    <source>
        <dbReference type="EMBL" id="CAK93759.1"/>
    </source>
</evidence>
<keyword evidence="1" id="KW-0732">Signal</keyword>
<name>A0EEM0_PARTE</name>
<proteinExistence type="predicted"/>
<dbReference type="OrthoDB" id="28293at2759"/>
<feature type="transmembrane region" description="Helical" evidence="4">
    <location>
        <begin position="957"/>
        <end position="977"/>
    </location>
</feature>
<feature type="transmembrane region" description="Helical" evidence="4">
    <location>
        <begin position="667"/>
        <end position="698"/>
    </location>
</feature>
<dbReference type="InterPro" id="IPR009030">
    <property type="entry name" value="Growth_fac_rcpt_cys_sf"/>
</dbReference>
<feature type="transmembrane region" description="Helical" evidence="4">
    <location>
        <begin position="759"/>
        <end position="779"/>
    </location>
</feature>
<dbReference type="Pfam" id="PF13948">
    <property type="entry name" value="DUF4215"/>
    <property type="match status" value="3"/>
</dbReference>
<dbReference type="AlphaFoldDB" id="A0EEM0"/>
<dbReference type="InParanoid" id="A0EEM0"/>
<dbReference type="PANTHER" id="PTHR38934">
    <property type="entry name" value="HYPHALLY REGULATED CELL WALL PROTEIN 1"/>
    <property type="match status" value="1"/>
</dbReference>
<dbReference type="Proteomes" id="UP000000600">
    <property type="component" value="Unassembled WGS sequence"/>
</dbReference>
<dbReference type="NCBIfam" id="TIGR02232">
    <property type="entry name" value="myxo_disulf_rpt"/>
    <property type="match status" value="2"/>
</dbReference>
<keyword evidence="6" id="KW-1185">Reference proteome</keyword>
<organism evidence="5 6">
    <name type="scientific">Paramecium tetraurelia</name>
    <dbReference type="NCBI Taxonomy" id="5888"/>
    <lineage>
        <taxon>Eukaryota</taxon>
        <taxon>Sar</taxon>
        <taxon>Alveolata</taxon>
        <taxon>Ciliophora</taxon>
        <taxon>Intramacronucleata</taxon>
        <taxon>Oligohymenophorea</taxon>
        <taxon>Peniculida</taxon>
        <taxon>Parameciidae</taxon>
        <taxon>Paramecium</taxon>
    </lineage>
</organism>
<evidence type="ECO:0008006" key="7">
    <source>
        <dbReference type="Google" id="ProtNLM"/>
    </source>
</evidence>
<keyword evidence="4" id="KW-0472">Membrane</keyword>
<evidence type="ECO:0000256" key="4">
    <source>
        <dbReference type="SAM" id="Phobius"/>
    </source>
</evidence>
<feature type="transmembrane region" description="Helical" evidence="4">
    <location>
        <begin position="992"/>
        <end position="1013"/>
    </location>
</feature>